<comment type="subcellular location">
    <subcellularLocation>
        <location evidence="1 7">Cell membrane</location>
        <topology evidence="1 7">Multi-pass membrane protein</topology>
    </subcellularLocation>
</comment>
<keyword evidence="11" id="KW-1185">Reference proteome</keyword>
<dbReference type="PROSITE" id="PS50928">
    <property type="entry name" value="ABC_TM1"/>
    <property type="match status" value="1"/>
</dbReference>
<feature type="transmembrane region" description="Helical" evidence="7">
    <location>
        <begin position="37"/>
        <end position="60"/>
    </location>
</feature>
<feature type="transmembrane region" description="Helical" evidence="7">
    <location>
        <begin position="156"/>
        <end position="173"/>
    </location>
</feature>
<keyword evidence="4 7" id="KW-0812">Transmembrane</keyword>
<dbReference type="InterPro" id="IPR000515">
    <property type="entry name" value="MetI-like"/>
</dbReference>
<evidence type="ECO:0000256" key="7">
    <source>
        <dbReference type="RuleBase" id="RU363032"/>
    </source>
</evidence>
<feature type="transmembrane region" description="Helical" evidence="7">
    <location>
        <begin position="128"/>
        <end position="150"/>
    </location>
</feature>
<dbReference type="Gene3D" id="1.10.3720.10">
    <property type="entry name" value="MetI-like"/>
    <property type="match status" value="1"/>
</dbReference>
<dbReference type="Pfam" id="PF00528">
    <property type="entry name" value="BPD_transp_1"/>
    <property type="match status" value="1"/>
</dbReference>
<keyword evidence="3" id="KW-1003">Cell membrane</keyword>
<accession>A0ABQ4G6Z6</accession>
<feature type="transmembrane region" description="Helical" evidence="7">
    <location>
        <begin position="254"/>
        <end position="273"/>
    </location>
</feature>
<evidence type="ECO:0000256" key="3">
    <source>
        <dbReference type="ARBA" id="ARBA00022475"/>
    </source>
</evidence>
<feature type="transmembrane region" description="Helical" evidence="7">
    <location>
        <begin position="180"/>
        <end position="202"/>
    </location>
</feature>
<evidence type="ECO:0000256" key="8">
    <source>
        <dbReference type="SAM" id="MobiDB-lite"/>
    </source>
</evidence>
<feature type="transmembrane region" description="Helical" evidence="7">
    <location>
        <begin position="285"/>
        <end position="309"/>
    </location>
</feature>
<feature type="transmembrane region" description="Helical" evidence="7">
    <location>
        <begin position="222"/>
        <end position="242"/>
    </location>
</feature>
<gene>
    <name evidence="10" type="ORF">Mco01_58000</name>
</gene>
<dbReference type="CDD" id="cd06261">
    <property type="entry name" value="TM_PBP2"/>
    <property type="match status" value="1"/>
</dbReference>
<evidence type="ECO:0000313" key="10">
    <source>
        <dbReference type="EMBL" id="GIH42800.1"/>
    </source>
</evidence>
<feature type="compositionally biased region" description="Polar residues" evidence="8">
    <location>
        <begin position="15"/>
        <end position="25"/>
    </location>
</feature>
<feature type="domain" description="ABC transmembrane type-1" evidence="9">
    <location>
        <begin position="94"/>
        <end position="304"/>
    </location>
</feature>
<evidence type="ECO:0000259" key="9">
    <source>
        <dbReference type="PROSITE" id="PS50928"/>
    </source>
</evidence>
<proteinExistence type="inferred from homology"/>
<reference evidence="10 11" key="1">
    <citation type="submission" date="2021-01" db="EMBL/GenBank/DDBJ databases">
        <title>Whole genome shotgun sequence of Microbispora corallina NBRC 16416.</title>
        <authorList>
            <person name="Komaki H."/>
            <person name="Tamura T."/>
        </authorList>
    </citation>
    <scope>NUCLEOTIDE SEQUENCE [LARGE SCALE GENOMIC DNA]</scope>
    <source>
        <strain evidence="10 11">NBRC 16416</strain>
    </source>
</reference>
<comment type="similarity">
    <text evidence="7">Belongs to the binding-protein-dependent transport system permease family.</text>
</comment>
<dbReference type="PANTHER" id="PTHR43005:SF1">
    <property type="entry name" value="SPERMIDINE_PUTRESCINE TRANSPORT SYSTEM PERMEASE PROTEIN"/>
    <property type="match status" value="1"/>
</dbReference>
<protein>
    <recommendedName>
        <fullName evidence="9">ABC transmembrane type-1 domain-containing protein</fullName>
    </recommendedName>
</protein>
<sequence>MSTHTWLRSGRPSLGAQTRHPQSNPHEVRARSVRTRWILGAPLLAFLVLLVAAPITYGVWTSLTRRTLSGTDAPFAGLANYGAVLGDSTFWHSLGFTAAFTAAVVVLEVPLGFGLALLVNQRLPGHRVLFTALLLPIMVAPSLLGVMFRLLLNGDIGALPALLAKFGVSVSLFDPSSVVPLLVVLDVLQWTPFTFLILYAGLQGVPADLYEAAAVDGASYVRTLRSVVAPVMGPVLASAAFLRAIDAFRTFDVVYVLTGGGPGTSTTTASIYIYKTAFTDGDFGIASAASVVLLLLLIGLVPVVVRRIVGKPGEGRR</sequence>
<feature type="transmembrane region" description="Helical" evidence="7">
    <location>
        <begin position="94"/>
        <end position="119"/>
    </location>
</feature>
<evidence type="ECO:0000256" key="1">
    <source>
        <dbReference type="ARBA" id="ARBA00004651"/>
    </source>
</evidence>
<dbReference type="Proteomes" id="UP000603904">
    <property type="component" value="Unassembled WGS sequence"/>
</dbReference>
<evidence type="ECO:0000256" key="6">
    <source>
        <dbReference type="ARBA" id="ARBA00023136"/>
    </source>
</evidence>
<dbReference type="PANTHER" id="PTHR43005">
    <property type="entry name" value="BLR7065 PROTEIN"/>
    <property type="match status" value="1"/>
</dbReference>
<dbReference type="SUPFAM" id="SSF161098">
    <property type="entry name" value="MetI-like"/>
    <property type="match status" value="1"/>
</dbReference>
<evidence type="ECO:0000256" key="2">
    <source>
        <dbReference type="ARBA" id="ARBA00022448"/>
    </source>
</evidence>
<name>A0ABQ4G6Z6_9ACTN</name>
<comment type="caution">
    <text evidence="10">The sequence shown here is derived from an EMBL/GenBank/DDBJ whole genome shotgun (WGS) entry which is preliminary data.</text>
</comment>
<feature type="region of interest" description="Disordered" evidence="8">
    <location>
        <begin position="1"/>
        <end position="28"/>
    </location>
</feature>
<evidence type="ECO:0000256" key="5">
    <source>
        <dbReference type="ARBA" id="ARBA00022989"/>
    </source>
</evidence>
<keyword evidence="5 7" id="KW-1133">Transmembrane helix</keyword>
<organism evidence="10 11">
    <name type="scientific">Microbispora corallina</name>
    <dbReference type="NCBI Taxonomy" id="83302"/>
    <lineage>
        <taxon>Bacteria</taxon>
        <taxon>Bacillati</taxon>
        <taxon>Actinomycetota</taxon>
        <taxon>Actinomycetes</taxon>
        <taxon>Streptosporangiales</taxon>
        <taxon>Streptosporangiaceae</taxon>
        <taxon>Microbispora</taxon>
    </lineage>
</organism>
<keyword evidence="2 7" id="KW-0813">Transport</keyword>
<dbReference type="EMBL" id="BOOC01000033">
    <property type="protein sequence ID" value="GIH42800.1"/>
    <property type="molecule type" value="Genomic_DNA"/>
</dbReference>
<keyword evidence="6 7" id="KW-0472">Membrane</keyword>
<evidence type="ECO:0000256" key="4">
    <source>
        <dbReference type="ARBA" id="ARBA00022692"/>
    </source>
</evidence>
<dbReference type="InterPro" id="IPR035906">
    <property type="entry name" value="MetI-like_sf"/>
</dbReference>
<evidence type="ECO:0000313" key="11">
    <source>
        <dbReference type="Proteomes" id="UP000603904"/>
    </source>
</evidence>